<name>A0AAQ4EQW0_AMBAM</name>
<dbReference type="AlphaFoldDB" id="A0AAQ4EQW0"/>
<sequence length="111" mass="12412">MVCMLRLRELHDADTARYRQRSNSRRHTACKHKTTTAEGGHQRSVGMTGRAKTSLDVLRTSNDVSVPIELCKGAIWIQIQSSDSTATDTLLLRGFGKLLQIGDWNTPFVKV</sequence>
<keyword evidence="2" id="KW-1185">Reference proteome</keyword>
<gene>
    <name evidence="1" type="ORF">V5799_029661</name>
</gene>
<evidence type="ECO:0000313" key="1">
    <source>
        <dbReference type="EMBL" id="KAK8776988.1"/>
    </source>
</evidence>
<protein>
    <submittedName>
        <fullName evidence="1">Uncharacterized protein</fullName>
    </submittedName>
</protein>
<proteinExistence type="predicted"/>
<comment type="caution">
    <text evidence="1">The sequence shown here is derived from an EMBL/GenBank/DDBJ whole genome shotgun (WGS) entry which is preliminary data.</text>
</comment>
<evidence type="ECO:0000313" key="2">
    <source>
        <dbReference type="Proteomes" id="UP001321473"/>
    </source>
</evidence>
<reference evidence="1 2" key="1">
    <citation type="journal article" date="2023" name="Arcadia Sci">
        <title>De novo assembly of a long-read Amblyomma americanum tick genome.</title>
        <authorList>
            <person name="Chou S."/>
            <person name="Poskanzer K.E."/>
            <person name="Rollins M."/>
            <person name="Thuy-Boun P.S."/>
        </authorList>
    </citation>
    <scope>NUCLEOTIDE SEQUENCE [LARGE SCALE GENOMIC DNA]</scope>
    <source>
        <strain evidence="1">F_SG_1</strain>
        <tissue evidence="1">Salivary glands</tissue>
    </source>
</reference>
<dbReference type="Proteomes" id="UP001321473">
    <property type="component" value="Unassembled WGS sequence"/>
</dbReference>
<organism evidence="1 2">
    <name type="scientific">Amblyomma americanum</name>
    <name type="common">Lone star tick</name>
    <dbReference type="NCBI Taxonomy" id="6943"/>
    <lineage>
        <taxon>Eukaryota</taxon>
        <taxon>Metazoa</taxon>
        <taxon>Ecdysozoa</taxon>
        <taxon>Arthropoda</taxon>
        <taxon>Chelicerata</taxon>
        <taxon>Arachnida</taxon>
        <taxon>Acari</taxon>
        <taxon>Parasitiformes</taxon>
        <taxon>Ixodida</taxon>
        <taxon>Ixodoidea</taxon>
        <taxon>Ixodidae</taxon>
        <taxon>Amblyomminae</taxon>
        <taxon>Amblyomma</taxon>
    </lineage>
</organism>
<dbReference type="EMBL" id="JARKHS020012317">
    <property type="protein sequence ID" value="KAK8776988.1"/>
    <property type="molecule type" value="Genomic_DNA"/>
</dbReference>
<accession>A0AAQ4EQW0</accession>